<dbReference type="Proteomes" id="UP000827549">
    <property type="component" value="Chromosome 4"/>
</dbReference>
<keyword evidence="3" id="KW-1185">Reference proteome</keyword>
<sequence>MLGLISALVPLAWLTTFVAAQTPEPDPLFIGCLSKEWWQKHPEAPNYPNKWGWVQEDSNAQCQVRRLVQVADIEQTQDYCSSSGYGNGFSYYSPQFFACSNWFLPGQVTDPDTGETINLMTNPVDAYGTCDENSVTVSWVNTFGANRRFWWFSVCLPEMLPNAKAFVSSTTGNIKADCYDYCRTMGTSMALRVEGFYPPNLGGPPSHLVTAFECACYDRPNDGPATPSNNCQWNSWLLYNDNLPLEPSPAANRRRRLKEQHQQNRRRFNGIGDRGQHHLALCPRPTLACAVPGTDGYECVDTSLELESCGGCVHGEYGVAANGTSFGQDKCIDVDTIQNGWELYLQVASTRQMFDYCYGGCAQCGRSVAYQITSFSASTSPSPGIMDTVLSCKCYYRAPGLPPVPASNNCKWNSWFYYNDNVPPIQPSQAANRRRLLLEQDQHRLQFSGLGDRGSHHLALCPRPTLACNVPGTDTFECINTSQELESCGGCLNGEFGLVANATRQGYE</sequence>
<dbReference type="RefSeq" id="XP_062628794.1">
    <property type="nucleotide sequence ID" value="XM_062772810.1"/>
</dbReference>
<feature type="signal peptide" evidence="1">
    <location>
        <begin position="1"/>
        <end position="20"/>
    </location>
</feature>
<dbReference type="PANTHER" id="PTHR35192:SF2">
    <property type="entry name" value="APPLE DOMAIN-CONTAINING PROTEIN"/>
    <property type="match status" value="1"/>
</dbReference>
<dbReference type="PANTHER" id="PTHR35192">
    <property type="entry name" value="PROTEIN, PUTATIVE-RELATED"/>
    <property type="match status" value="1"/>
</dbReference>
<reference evidence="2" key="1">
    <citation type="submission" date="2023-10" db="EMBL/GenBank/DDBJ databases">
        <authorList>
            <person name="Noh H."/>
        </authorList>
    </citation>
    <scope>NUCLEOTIDE SEQUENCE</scope>
    <source>
        <strain evidence="2">DUCC4014</strain>
    </source>
</reference>
<evidence type="ECO:0000313" key="2">
    <source>
        <dbReference type="EMBL" id="WOO82762.1"/>
    </source>
</evidence>
<evidence type="ECO:0000313" key="3">
    <source>
        <dbReference type="Proteomes" id="UP000827549"/>
    </source>
</evidence>
<gene>
    <name evidence="2" type="ORF">LOC62_04G006247</name>
</gene>
<organism evidence="2 3">
    <name type="scientific">Vanrija pseudolonga</name>
    <dbReference type="NCBI Taxonomy" id="143232"/>
    <lineage>
        <taxon>Eukaryota</taxon>
        <taxon>Fungi</taxon>
        <taxon>Dikarya</taxon>
        <taxon>Basidiomycota</taxon>
        <taxon>Agaricomycotina</taxon>
        <taxon>Tremellomycetes</taxon>
        <taxon>Trichosporonales</taxon>
        <taxon>Trichosporonaceae</taxon>
        <taxon>Vanrija</taxon>
    </lineage>
</organism>
<dbReference type="GeneID" id="87809473"/>
<accession>A0AAF0YA73</accession>
<name>A0AAF0YA73_9TREE</name>
<evidence type="ECO:0000256" key="1">
    <source>
        <dbReference type="SAM" id="SignalP"/>
    </source>
</evidence>
<keyword evidence="1" id="KW-0732">Signal</keyword>
<feature type="chain" id="PRO_5042014776" evidence="1">
    <location>
        <begin position="21"/>
        <end position="508"/>
    </location>
</feature>
<dbReference type="InterPro" id="IPR038955">
    <property type="entry name" value="PriA/CPL1_fungi"/>
</dbReference>
<protein>
    <submittedName>
        <fullName evidence="2">Uncharacterized protein</fullName>
    </submittedName>
</protein>
<dbReference type="EMBL" id="CP086717">
    <property type="protein sequence ID" value="WOO82762.1"/>
    <property type="molecule type" value="Genomic_DNA"/>
</dbReference>
<proteinExistence type="predicted"/>
<dbReference type="AlphaFoldDB" id="A0AAF0YA73"/>